<feature type="compositionally biased region" description="Polar residues" evidence="1">
    <location>
        <begin position="161"/>
        <end position="178"/>
    </location>
</feature>
<evidence type="ECO:0000256" key="1">
    <source>
        <dbReference type="SAM" id="MobiDB-lite"/>
    </source>
</evidence>
<feature type="compositionally biased region" description="Basic residues" evidence="1">
    <location>
        <begin position="148"/>
        <end position="159"/>
    </location>
</feature>
<protein>
    <submittedName>
        <fullName evidence="2">Uncharacterized protein</fullName>
    </submittedName>
</protein>
<feature type="region of interest" description="Disordered" evidence="1">
    <location>
        <begin position="116"/>
        <end position="178"/>
    </location>
</feature>
<evidence type="ECO:0000313" key="3">
    <source>
        <dbReference type="Proteomes" id="UP000784294"/>
    </source>
</evidence>
<sequence length="178" mass="19289">MGITSSFEPVSPQALQLSSTPAISNALLTRSGSELQPGSSQNSAVVVHPEVALTSASAIELDSKIGRASQHRHHHRSTRCCRCRRRRQMSLREKKSIGRSMVKMSSEGRRLEAPPVLTGLASNEDDAEGDIGSSGEAFQNEFVLKQTAKPKRTRDRGRPKQVSTDEQAITPVISNSGL</sequence>
<dbReference type="EMBL" id="CAAALY010054773">
    <property type="protein sequence ID" value="VEL22116.1"/>
    <property type="molecule type" value="Genomic_DNA"/>
</dbReference>
<organism evidence="2 3">
    <name type="scientific">Protopolystoma xenopodis</name>
    <dbReference type="NCBI Taxonomy" id="117903"/>
    <lineage>
        <taxon>Eukaryota</taxon>
        <taxon>Metazoa</taxon>
        <taxon>Spiralia</taxon>
        <taxon>Lophotrochozoa</taxon>
        <taxon>Platyhelminthes</taxon>
        <taxon>Monogenea</taxon>
        <taxon>Polyopisthocotylea</taxon>
        <taxon>Polystomatidea</taxon>
        <taxon>Polystomatidae</taxon>
        <taxon>Protopolystoma</taxon>
    </lineage>
</organism>
<comment type="caution">
    <text evidence="2">The sequence shown here is derived from an EMBL/GenBank/DDBJ whole genome shotgun (WGS) entry which is preliminary data.</text>
</comment>
<dbReference type="Proteomes" id="UP000784294">
    <property type="component" value="Unassembled WGS sequence"/>
</dbReference>
<dbReference type="AlphaFoldDB" id="A0A3S5CMZ4"/>
<name>A0A3S5CMZ4_9PLAT</name>
<reference evidence="2" key="1">
    <citation type="submission" date="2018-11" db="EMBL/GenBank/DDBJ databases">
        <authorList>
            <consortium name="Pathogen Informatics"/>
        </authorList>
    </citation>
    <scope>NUCLEOTIDE SEQUENCE</scope>
</reference>
<accession>A0A3S5CMZ4</accession>
<proteinExistence type="predicted"/>
<evidence type="ECO:0000313" key="2">
    <source>
        <dbReference type="EMBL" id="VEL22116.1"/>
    </source>
</evidence>
<keyword evidence="3" id="KW-1185">Reference proteome</keyword>
<gene>
    <name evidence="2" type="ORF">PXEA_LOCUS15556</name>
</gene>